<dbReference type="InterPro" id="IPR002048">
    <property type="entry name" value="EF_hand_dom"/>
</dbReference>
<keyword evidence="5 7" id="KW-0472">Membrane</keyword>
<feature type="region of interest" description="Disordered" evidence="6">
    <location>
        <begin position="1"/>
        <end position="50"/>
    </location>
</feature>
<feature type="compositionally biased region" description="Polar residues" evidence="6">
    <location>
        <begin position="23"/>
        <end position="36"/>
    </location>
</feature>
<dbReference type="InterPro" id="IPR022764">
    <property type="entry name" value="Peptidase_S54_rhomboid_dom"/>
</dbReference>
<evidence type="ECO:0000256" key="5">
    <source>
        <dbReference type="ARBA" id="ARBA00023136"/>
    </source>
</evidence>
<gene>
    <name evidence="9" type="ORF">TCAL_12976</name>
</gene>
<keyword evidence="4 7" id="KW-1133">Transmembrane helix</keyword>
<feature type="transmembrane region" description="Helical" evidence="7">
    <location>
        <begin position="415"/>
        <end position="436"/>
    </location>
</feature>
<evidence type="ECO:0000256" key="6">
    <source>
        <dbReference type="SAM" id="MobiDB-lite"/>
    </source>
</evidence>
<name>A0A553PGR5_TIGCA</name>
<evidence type="ECO:0000256" key="2">
    <source>
        <dbReference type="ARBA" id="ARBA00009045"/>
    </source>
</evidence>
<dbReference type="Gene3D" id="1.20.1540.10">
    <property type="entry name" value="Rhomboid-like"/>
    <property type="match status" value="1"/>
</dbReference>
<evidence type="ECO:0000313" key="9">
    <source>
        <dbReference type="EMBL" id="TRY76873.1"/>
    </source>
</evidence>
<dbReference type="InterPro" id="IPR051739">
    <property type="entry name" value="Rhomboid_IM_Serine_Proteases"/>
</dbReference>
<feature type="transmembrane region" description="Helical" evidence="7">
    <location>
        <begin position="187"/>
        <end position="205"/>
    </location>
</feature>
<dbReference type="InterPro" id="IPR011992">
    <property type="entry name" value="EF-hand-dom_pair"/>
</dbReference>
<feature type="domain" description="EF-hand" evidence="8">
    <location>
        <begin position="88"/>
        <end position="123"/>
    </location>
</feature>
<feature type="region of interest" description="Disordered" evidence="6">
    <location>
        <begin position="122"/>
        <end position="144"/>
    </location>
</feature>
<dbReference type="GO" id="GO:0005509">
    <property type="term" value="F:calcium ion binding"/>
    <property type="evidence" value="ECO:0007669"/>
    <property type="project" value="InterPro"/>
</dbReference>
<dbReference type="SUPFAM" id="SSF47473">
    <property type="entry name" value="EF-hand"/>
    <property type="match status" value="1"/>
</dbReference>
<feature type="transmembrane region" description="Helical" evidence="7">
    <location>
        <begin position="311"/>
        <end position="328"/>
    </location>
</feature>
<evidence type="ECO:0000256" key="3">
    <source>
        <dbReference type="ARBA" id="ARBA00022692"/>
    </source>
</evidence>
<comment type="similarity">
    <text evidence="2">Belongs to the peptidase S54 family.</text>
</comment>
<dbReference type="Pfam" id="PF01694">
    <property type="entry name" value="Rhomboid"/>
    <property type="match status" value="1"/>
</dbReference>
<evidence type="ECO:0000259" key="8">
    <source>
        <dbReference type="PROSITE" id="PS50222"/>
    </source>
</evidence>
<proteinExistence type="inferred from homology"/>
<protein>
    <recommendedName>
        <fullName evidence="8">EF-hand domain-containing protein</fullName>
    </recommendedName>
</protein>
<evidence type="ECO:0000256" key="7">
    <source>
        <dbReference type="SAM" id="Phobius"/>
    </source>
</evidence>
<evidence type="ECO:0000256" key="4">
    <source>
        <dbReference type="ARBA" id="ARBA00022989"/>
    </source>
</evidence>
<organism evidence="9 10">
    <name type="scientific">Tigriopus californicus</name>
    <name type="common">Marine copepod</name>
    <dbReference type="NCBI Taxonomy" id="6832"/>
    <lineage>
        <taxon>Eukaryota</taxon>
        <taxon>Metazoa</taxon>
        <taxon>Ecdysozoa</taxon>
        <taxon>Arthropoda</taxon>
        <taxon>Crustacea</taxon>
        <taxon>Multicrustacea</taxon>
        <taxon>Hexanauplia</taxon>
        <taxon>Copepoda</taxon>
        <taxon>Harpacticoida</taxon>
        <taxon>Harpacticidae</taxon>
        <taxon>Tigriopus</taxon>
    </lineage>
</organism>
<dbReference type="PANTHER" id="PTHR45840:SF2">
    <property type="entry name" value="PROTEIN RHOMBOID-RELATED"/>
    <property type="match status" value="1"/>
</dbReference>
<dbReference type="InterPro" id="IPR035952">
    <property type="entry name" value="Rhomboid-like_sf"/>
</dbReference>
<keyword evidence="10" id="KW-1185">Reference proteome</keyword>
<keyword evidence="3 7" id="KW-0812">Transmembrane</keyword>
<dbReference type="GO" id="GO:0004252">
    <property type="term" value="F:serine-type endopeptidase activity"/>
    <property type="evidence" value="ECO:0007669"/>
    <property type="project" value="InterPro"/>
</dbReference>
<reference evidence="9 10" key="1">
    <citation type="journal article" date="2018" name="Nat. Ecol. Evol.">
        <title>Genomic signatures of mitonuclear coevolution across populations of Tigriopus californicus.</title>
        <authorList>
            <person name="Barreto F.S."/>
            <person name="Watson E.T."/>
            <person name="Lima T.G."/>
            <person name="Willett C.S."/>
            <person name="Edmands S."/>
            <person name="Li W."/>
            <person name="Burton R.S."/>
        </authorList>
    </citation>
    <scope>NUCLEOTIDE SEQUENCE [LARGE SCALE GENOMIC DNA]</scope>
    <source>
        <strain evidence="9 10">San Diego</strain>
    </source>
</reference>
<dbReference type="SUPFAM" id="SSF144091">
    <property type="entry name" value="Rhomboid-like"/>
    <property type="match status" value="1"/>
</dbReference>
<dbReference type="GO" id="GO:0016020">
    <property type="term" value="C:membrane"/>
    <property type="evidence" value="ECO:0007669"/>
    <property type="project" value="UniProtKB-SubCell"/>
</dbReference>
<feature type="transmembrane region" description="Helical" evidence="7">
    <location>
        <begin position="357"/>
        <end position="375"/>
    </location>
</feature>
<comment type="caution">
    <text evidence="9">The sequence shown here is derived from an EMBL/GenBank/DDBJ whole genome shotgun (WGS) entry which is preliminary data.</text>
</comment>
<feature type="transmembrane region" description="Helical" evidence="7">
    <location>
        <begin position="279"/>
        <end position="299"/>
    </location>
</feature>
<sequence length="475" mass="54481">MNPSHQRERLSLPTIPQPDRIRSSSCHSVHQGSPRSRSNETSRRGEHQKEIDRLFNNLDKKYGKDRGRIPTDEIVRSMRSLALTSKDGVCKNLMNRISQVDRDGDGYIVREEFYHFFHRASPTNSTEVGTNRRSAEEDLEDGDQQSTSFIVQMPEDEERDNFMFQKLQKYLTAAAYAERYTCSPPPWFILLVTISQIMVFIYHWCHFRTHPYHINSGNTFGWHGPYQFCSNMIFHPNRRYEWYRYLTYAMVHANGEHLVTNLAAQLIVGSLLEMSHGSMVVFSIYFSGILAGSFSTSLLRPSMRLAGGSPAVYALIGGHLASVVLNWNEDKCVVRMQIPVGRSTLQYRTHQGHAFRITRIVVILVYILFDLRNLVTDGRQSDVVYESHLNGFVVGLLVGLLAVRNKVKEQWETRCQWGSALILFALAMGSLLLSVLGNDLYSLMGYDGTYFMMNDYKDRTGHTDGCNYSTIHYHV</sequence>
<comment type="subcellular location">
    <subcellularLocation>
        <location evidence="1">Membrane</location>
        <topology evidence="1">Multi-pass membrane protein</topology>
    </subcellularLocation>
</comment>
<accession>A0A553PGR5</accession>
<dbReference type="PROSITE" id="PS50222">
    <property type="entry name" value="EF_HAND_2"/>
    <property type="match status" value="1"/>
</dbReference>
<feature type="compositionally biased region" description="Basic and acidic residues" evidence="6">
    <location>
        <begin position="1"/>
        <end position="10"/>
    </location>
</feature>
<evidence type="ECO:0000256" key="1">
    <source>
        <dbReference type="ARBA" id="ARBA00004141"/>
    </source>
</evidence>
<dbReference type="AlphaFoldDB" id="A0A553PGR5"/>
<evidence type="ECO:0000313" key="10">
    <source>
        <dbReference type="Proteomes" id="UP000318571"/>
    </source>
</evidence>
<dbReference type="Proteomes" id="UP000318571">
    <property type="component" value="Chromosome 5"/>
</dbReference>
<dbReference type="EMBL" id="VCGU01000004">
    <property type="protein sequence ID" value="TRY76873.1"/>
    <property type="molecule type" value="Genomic_DNA"/>
</dbReference>
<dbReference type="PANTHER" id="PTHR45840">
    <property type="entry name" value="RHOMBOID-RELATED PROTEIN"/>
    <property type="match status" value="1"/>
</dbReference>
<dbReference type="Gene3D" id="1.10.238.10">
    <property type="entry name" value="EF-hand"/>
    <property type="match status" value="1"/>
</dbReference>
<feature type="transmembrane region" description="Helical" evidence="7">
    <location>
        <begin position="387"/>
        <end position="403"/>
    </location>
</feature>
<feature type="compositionally biased region" description="Polar residues" evidence="6">
    <location>
        <begin position="122"/>
        <end position="132"/>
    </location>
</feature>
<feature type="compositionally biased region" description="Basic and acidic residues" evidence="6">
    <location>
        <begin position="37"/>
        <end position="50"/>
    </location>
</feature>